<gene>
    <name evidence="2" type="ORF">SAMN05444350_105149</name>
</gene>
<dbReference type="eggNOG" id="ENOG5030ZNI">
    <property type="taxonomic scope" value="Bacteria"/>
</dbReference>
<dbReference type="AlphaFoldDB" id="A0A1M6D1A0"/>
<feature type="chain" id="PRO_5012454928" description="DUF4249 domain-containing protein" evidence="1">
    <location>
        <begin position="25"/>
        <end position="315"/>
    </location>
</feature>
<feature type="signal peptide" evidence="1">
    <location>
        <begin position="1"/>
        <end position="24"/>
    </location>
</feature>
<dbReference type="RefSeq" id="WP_073313023.1">
    <property type="nucleotide sequence ID" value="NZ_FQZN01000005.1"/>
</dbReference>
<name>A0A1M6D1A0_9BACE</name>
<organism evidence="2 3">
    <name type="scientific">Bacteroides stercorirosoris</name>
    <dbReference type="NCBI Taxonomy" id="871324"/>
    <lineage>
        <taxon>Bacteria</taxon>
        <taxon>Pseudomonadati</taxon>
        <taxon>Bacteroidota</taxon>
        <taxon>Bacteroidia</taxon>
        <taxon>Bacteroidales</taxon>
        <taxon>Bacteroidaceae</taxon>
        <taxon>Bacteroides</taxon>
    </lineage>
</organism>
<reference evidence="3" key="1">
    <citation type="submission" date="2016-11" db="EMBL/GenBank/DDBJ databases">
        <authorList>
            <person name="Varghese N."/>
            <person name="Submissions S."/>
        </authorList>
    </citation>
    <scope>NUCLEOTIDE SEQUENCE [LARGE SCALE GENOMIC DNA]</scope>
    <source>
        <strain evidence="3">DSM 26884</strain>
    </source>
</reference>
<evidence type="ECO:0000256" key="1">
    <source>
        <dbReference type="SAM" id="SignalP"/>
    </source>
</evidence>
<sequence>MKLTDALPTLLLFTVILFCGTACEDGNDERFSFTEEVRIEGDLNTIEIPMTRTNWIVASVTYFDGGIMTDEYGYPVRLEGMGTVRFHWGSIIRDKSNALTIQVDDNFEGRERTMIINLSTAKGLYSEQIVIRQEPCTNFYQIESLVYTLEEGDGIKEIGTQPWGINWIDKSTDNEETRPINLFPFYNAYVIYNFEYEVSEPLQNWFPQEESNHVQIPKDIVNGKIIFEEEKRPFTYRGLYYNELREVSFQKDMVNQKKNSYRADIYYKRLSAHYTLTLTRPGSNTKKVIQGKLLKDYPYDCSPIRHEVSDLTGDE</sequence>
<keyword evidence="1" id="KW-0732">Signal</keyword>
<proteinExistence type="predicted"/>
<evidence type="ECO:0000313" key="2">
    <source>
        <dbReference type="EMBL" id="SHI66834.1"/>
    </source>
</evidence>
<evidence type="ECO:0008006" key="4">
    <source>
        <dbReference type="Google" id="ProtNLM"/>
    </source>
</evidence>
<dbReference type="GeneID" id="92711376"/>
<protein>
    <recommendedName>
        <fullName evidence="4">DUF4249 domain-containing protein</fullName>
    </recommendedName>
</protein>
<evidence type="ECO:0000313" key="3">
    <source>
        <dbReference type="Proteomes" id="UP000184192"/>
    </source>
</evidence>
<dbReference type="EMBL" id="FQZN01000005">
    <property type="protein sequence ID" value="SHI66834.1"/>
    <property type="molecule type" value="Genomic_DNA"/>
</dbReference>
<dbReference type="Proteomes" id="UP000184192">
    <property type="component" value="Unassembled WGS sequence"/>
</dbReference>
<keyword evidence="3" id="KW-1185">Reference proteome</keyword>
<accession>A0A1M6D1A0</accession>